<evidence type="ECO:0000256" key="1">
    <source>
        <dbReference type="SAM" id="MobiDB-lite"/>
    </source>
</evidence>
<dbReference type="STRING" id="4155.A0A022QGH4"/>
<feature type="compositionally biased region" description="Basic and acidic residues" evidence="1">
    <location>
        <begin position="281"/>
        <end position="297"/>
    </location>
</feature>
<feature type="region of interest" description="Disordered" evidence="1">
    <location>
        <begin position="224"/>
        <end position="313"/>
    </location>
</feature>
<feature type="region of interest" description="Disordered" evidence="1">
    <location>
        <begin position="27"/>
        <end position="61"/>
    </location>
</feature>
<dbReference type="Proteomes" id="UP000030748">
    <property type="component" value="Unassembled WGS sequence"/>
</dbReference>
<feature type="region of interest" description="Disordered" evidence="1">
    <location>
        <begin position="385"/>
        <end position="413"/>
    </location>
</feature>
<name>A0A022QGH4_ERYGU</name>
<proteinExistence type="predicted"/>
<sequence>MKLTKAILRPLRAAVRGGGVSISLFSRRRRRLTDGGSQGTSSSGKKRGGGRFENPEPSSPKVTCIGQVRVKSKRRAKQSLRSLSGGRPIGEASFRKPEQIITSHADRHRWVHLPICVCEALRAAFAAAAEFSCCCSSRRRECCLPTAGGGGNCGCWAVLGRWLVSVFFCGGGRRRKEIIEVVVGGGVTEVIVKEDHNQEEEEAINTTNENNEVLLMRCRSDEINEEEDQNDDVRNADFDGVRGFGEVKENEEEEDYKEEDSDESNMSSFEALLDQENTDQLPRDKNDDDDVISDKDTSSPFVEEEEEAKPEEEAAAMVVLPECLLLMMCEPKLSMEVSKETWVCSTDFVRRPERPQKAANAAANGGGCCHHGGGVKRRHLVVESKPPTTAKPNVPAPPSKKNDGLQPARSSCSLPAAAPSMAAVIEQKLGAGAAGYEPFALTRCKSEPMRTAAAKVMPESCLWKNGVVEPEPLGAGAGAAGVGF</sequence>
<accession>A0A022QGH4</accession>
<dbReference type="KEGG" id="egt:105970318"/>
<evidence type="ECO:0000313" key="3">
    <source>
        <dbReference type="Proteomes" id="UP000030748"/>
    </source>
</evidence>
<feature type="compositionally biased region" description="Acidic residues" evidence="1">
    <location>
        <begin position="249"/>
        <end position="263"/>
    </location>
</feature>
<dbReference type="OrthoDB" id="910634at2759"/>
<dbReference type="OMA" id="CEWNNEL"/>
<dbReference type="AlphaFoldDB" id="A0A022QGH4"/>
<protein>
    <submittedName>
        <fullName evidence="2">Uncharacterized protein</fullName>
    </submittedName>
</protein>
<dbReference type="EMBL" id="KI631699">
    <property type="protein sequence ID" value="EYU26353.1"/>
    <property type="molecule type" value="Genomic_DNA"/>
</dbReference>
<dbReference type="PANTHER" id="PTHR33448">
    <property type="entry name" value="CHLOROPLAST PROTEIN HCF243-RELATED"/>
    <property type="match status" value="1"/>
</dbReference>
<gene>
    <name evidence="2" type="ORF">MIMGU_mgv1a025374mg</name>
</gene>
<evidence type="ECO:0000313" key="2">
    <source>
        <dbReference type="EMBL" id="EYU26353.1"/>
    </source>
</evidence>
<feature type="compositionally biased region" description="Basic and acidic residues" evidence="1">
    <location>
        <begin position="231"/>
        <end position="248"/>
    </location>
</feature>
<reference evidence="2 3" key="1">
    <citation type="journal article" date="2013" name="Proc. Natl. Acad. Sci. U.S.A.">
        <title>Fine-scale variation in meiotic recombination in Mimulus inferred from population shotgun sequencing.</title>
        <authorList>
            <person name="Hellsten U."/>
            <person name="Wright K.M."/>
            <person name="Jenkins J."/>
            <person name="Shu S."/>
            <person name="Yuan Y."/>
            <person name="Wessler S.R."/>
            <person name="Schmutz J."/>
            <person name="Willis J.H."/>
            <person name="Rokhsar D.S."/>
        </authorList>
    </citation>
    <scope>NUCLEOTIDE SEQUENCE [LARGE SCALE GENOMIC DNA]</scope>
    <source>
        <strain evidence="3">cv. DUN x IM62</strain>
    </source>
</reference>
<dbReference type="PANTHER" id="PTHR33448:SF4">
    <property type="entry name" value="CHLOROPLAST PROTEIN HCF243"/>
    <property type="match status" value="1"/>
</dbReference>
<keyword evidence="3" id="KW-1185">Reference proteome</keyword>
<organism evidence="2 3">
    <name type="scientific">Erythranthe guttata</name>
    <name type="common">Yellow monkey flower</name>
    <name type="synonym">Mimulus guttatus</name>
    <dbReference type="NCBI Taxonomy" id="4155"/>
    <lineage>
        <taxon>Eukaryota</taxon>
        <taxon>Viridiplantae</taxon>
        <taxon>Streptophyta</taxon>
        <taxon>Embryophyta</taxon>
        <taxon>Tracheophyta</taxon>
        <taxon>Spermatophyta</taxon>
        <taxon>Magnoliopsida</taxon>
        <taxon>eudicotyledons</taxon>
        <taxon>Gunneridae</taxon>
        <taxon>Pentapetalae</taxon>
        <taxon>asterids</taxon>
        <taxon>lamiids</taxon>
        <taxon>Lamiales</taxon>
        <taxon>Phrymaceae</taxon>
        <taxon>Erythranthe</taxon>
    </lineage>
</organism>
<feature type="compositionally biased region" description="Acidic residues" evidence="1">
    <location>
        <begin position="302"/>
        <end position="313"/>
    </location>
</feature>